<protein>
    <submittedName>
        <fullName evidence="2">Uncharacterized protein</fullName>
    </submittedName>
</protein>
<name>A0A3B3R2W8_9TELE</name>
<dbReference type="Ensembl" id="ENSPKIT00000037130.1">
    <property type="protein sequence ID" value="ENSPKIP00000012728.1"/>
    <property type="gene ID" value="ENSPKIG00000000432.1"/>
</dbReference>
<reference evidence="2" key="1">
    <citation type="submission" date="2025-08" db="UniProtKB">
        <authorList>
            <consortium name="Ensembl"/>
        </authorList>
    </citation>
    <scope>IDENTIFICATION</scope>
</reference>
<evidence type="ECO:0000256" key="1">
    <source>
        <dbReference type="SAM" id="MobiDB-lite"/>
    </source>
</evidence>
<keyword evidence="3" id="KW-1185">Reference proteome</keyword>
<dbReference type="Proteomes" id="UP000261540">
    <property type="component" value="Unplaced"/>
</dbReference>
<feature type="region of interest" description="Disordered" evidence="1">
    <location>
        <begin position="88"/>
        <end position="112"/>
    </location>
</feature>
<evidence type="ECO:0000313" key="3">
    <source>
        <dbReference type="Proteomes" id="UP000261540"/>
    </source>
</evidence>
<sequence length="112" mass="12477">MSVVIDMLIKLRMGLLNMWDDVRQMVHLNSFGFYKDGYMNVSMNSLVLHGNIDKIDDSTIGFSLDRTNSNGFSTYLVSGAPPFPPLVVSGRHHVSNPPPPPPQQHRGVTVRV</sequence>
<evidence type="ECO:0000313" key="2">
    <source>
        <dbReference type="Ensembl" id="ENSPKIP00000012728.1"/>
    </source>
</evidence>
<dbReference type="AlphaFoldDB" id="A0A3B3R2W8"/>
<reference evidence="2" key="2">
    <citation type="submission" date="2025-09" db="UniProtKB">
        <authorList>
            <consortium name="Ensembl"/>
        </authorList>
    </citation>
    <scope>IDENTIFICATION</scope>
</reference>
<organism evidence="2 3">
    <name type="scientific">Paramormyrops kingsleyae</name>
    <dbReference type="NCBI Taxonomy" id="1676925"/>
    <lineage>
        <taxon>Eukaryota</taxon>
        <taxon>Metazoa</taxon>
        <taxon>Chordata</taxon>
        <taxon>Craniata</taxon>
        <taxon>Vertebrata</taxon>
        <taxon>Euteleostomi</taxon>
        <taxon>Actinopterygii</taxon>
        <taxon>Neopterygii</taxon>
        <taxon>Teleostei</taxon>
        <taxon>Osteoglossocephala</taxon>
        <taxon>Osteoglossomorpha</taxon>
        <taxon>Osteoglossiformes</taxon>
        <taxon>Mormyridae</taxon>
        <taxon>Paramormyrops</taxon>
    </lineage>
</organism>
<accession>A0A3B3R2W8</accession>
<proteinExistence type="predicted"/>